<proteinExistence type="predicted"/>
<accession>A0A9W5PBU7</accession>
<organism evidence="1 2">
    <name type="scientific">Bacillus inaquosorum KCTC 13429</name>
    <dbReference type="NCBI Taxonomy" id="1236548"/>
    <lineage>
        <taxon>Bacteria</taxon>
        <taxon>Bacillati</taxon>
        <taxon>Bacillota</taxon>
        <taxon>Bacilli</taxon>
        <taxon>Bacillales</taxon>
        <taxon>Bacillaceae</taxon>
        <taxon>Bacillus</taxon>
    </lineage>
</organism>
<dbReference type="Proteomes" id="UP000011182">
    <property type="component" value="Unassembled WGS sequence"/>
</dbReference>
<comment type="caution">
    <text evidence="1">The sequence shown here is derived from an EMBL/GenBank/DDBJ whole genome shotgun (WGS) entry which is preliminary data.</text>
</comment>
<evidence type="ECO:0000313" key="2">
    <source>
        <dbReference type="Proteomes" id="UP000011182"/>
    </source>
</evidence>
<evidence type="ECO:0000313" key="1">
    <source>
        <dbReference type="EMBL" id="ELS60062.1"/>
    </source>
</evidence>
<reference evidence="1 2" key="1">
    <citation type="journal article" date="2014" name="Syst. Appl. Microbiol.">
        <title>Genomic insights into the taxonomic status of the three subspecies of Bacillus subtilis.</title>
        <authorList>
            <person name="Yi H."/>
            <person name="Chun J."/>
            <person name="Cha C.J."/>
        </authorList>
    </citation>
    <scope>NUCLEOTIDE SEQUENCE [LARGE SCALE GENOMIC DNA]</scope>
    <source>
        <strain evidence="1 2">KCTC 13429</strain>
    </source>
</reference>
<protein>
    <submittedName>
        <fullName evidence="1">Uncharacterized protein</fullName>
    </submittedName>
</protein>
<keyword evidence="2" id="KW-1185">Reference proteome</keyword>
<name>A0A9W5PBU7_9BACI</name>
<dbReference type="AlphaFoldDB" id="A0A9W5PBU7"/>
<gene>
    <name evidence="1" type="ORF">BSI_35780</name>
</gene>
<sequence>MTKRKGHNFSVAVFSVFVGQDTPRIAYLILKIRYEGL</sequence>
<dbReference type="EMBL" id="AMXN01000007">
    <property type="protein sequence ID" value="ELS60062.1"/>
    <property type="molecule type" value="Genomic_DNA"/>
</dbReference>